<dbReference type="InterPro" id="IPR043128">
    <property type="entry name" value="Rev_trsase/Diguanyl_cyclase"/>
</dbReference>
<dbReference type="STRING" id="439292.Bsel_0280"/>
<gene>
    <name evidence="2" type="ordered locus">Bsel_0280</name>
</gene>
<proteinExistence type="predicted"/>
<dbReference type="Gene3D" id="3.30.70.270">
    <property type="match status" value="1"/>
</dbReference>
<dbReference type="AlphaFoldDB" id="D6XWI0"/>
<evidence type="ECO:0000313" key="3">
    <source>
        <dbReference type="Proteomes" id="UP000000271"/>
    </source>
</evidence>
<reference evidence="2" key="1">
    <citation type="submission" date="2009-10" db="EMBL/GenBank/DDBJ databases">
        <title>Complete sequence of Bacillus selenitireducens MLS10.</title>
        <authorList>
            <consortium name="US DOE Joint Genome Institute"/>
            <person name="Lucas S."/>
            <person name="Copeland A."/>
            <person name="Lapidus A."/>
            <person name="Glavina del Rio T."/>
            <person name="Dalin E."/>
            <person name="Tice H."/>
            <person name="Bruce D."/>
            <person name="Goodwin L."/>
            <person name="Pitluck S."/>
            <person name="Sims D."/>
            <person name="Brettin T."/>
            <person name="Detter J.C."/>
            <person name="Han C."/>
            <person name="Larimer F."/>
            <person name="Land M."/>
            <person name="Hauser L."/>
            <person name="Kyrpides N."/>
            <person name="Ovchinnikova G."/>
            <person name="Stolz J."/>
        </authorList>
    </citation>
    <scope>NUCLEOTIDE SEQUENCE [LARGE SCALE GENOMIC DNA]</scope>
    <source>
        <strain evidence="2">MLS10</strain>
    </source>
</reference>
<dbReference type="CDD" id="cd01949">
    <property type="entry name" value="GGDEF"/>
    <property type="match status" value="1"/>
</dbReference>
<dbReference type="Pfam" id="PF13474">
    <property type="entry name" value="SnoaL_3"/>
    <property type="match status" value="1"/>
</dbReference>
<dbReference type="InterPro" id="IPR032710">
    <property type="entry name" value="NTF2-like_dom_sf"/>
</dbReference>
<dbReference type="InterPro" id="IPR050469">
    <property type="entry name" value="Diguanylate_Cyclase"/>
</dbReference>
<dbReference type="PANTHER" id="PTHR45138">
    <property type="entry name" value="REGULATORY COMPONENTS OF SENSORY TRANSDUCTION SYSTEM"/>
    <property type="match status" value="1"/>
</dbReference>
<dbReference type="Gene3D" id="3.10.450.50">
    <property type="match status" value="1"/>
</dbReference>
<feature type="domain" description="GGDEF" evidence="1">
    <location>
        <begin position="209"/>
        <end position="335"/>
    </location>
</feature>
<dbReference type="InterPro" id="IPR029787">
    <property type="entry name" value="Nucleotide_cyclase"/>
</dbReference>
<dbReference type="EMBL" id="CP001791">
    <property type="protein sequence ID" value="ADH97822.1"/>
    <property type="molecule type" value="Genomic_DNA"/>
</dbReference>
<dbReference type="Pfam" id="PF00990">
    <property type="entry name" value="GGDEF"/>
    <property type="match status" value="1"/>
</dbReference>
<dbReference type="HOGENOM" id="CLU_000445_11_6_9"/>
<dbReference type="GO" id="GO:0052621">
    <property type="term" value="F:diguanylate cyclase activity"/>
    <property type="evidence" value="ECO:0007669"/>
    <property type="project" value="TreeGrafter"/>
</dbReference>
<sequence>MNGQSQTEEALHQALDHYYDVYFRRGDIRETLALVDGDSTGAGTGAGEMAYTYDDVVRLYKQDLGQAPNEVHFEELSRTVTALNPDSGLTFSLLNLETEIMHQRLKFNQLRLTMVWRRDQKDQVFKIVHLHASFPTNEHEADESYPVKELEERNRVLERLVQDRTRELELSLEQQRDAASTDRLTGLRNRASLEDLLEMEINRAVQEEAVFAVILMDMDHFKRINDTHGHQAGDSCLKELAELLIRQSRPTDIVGRWGGEEFLIICPNTDERGSKDLAESFRLAVSAYRFTKTGAQTASFGVAAFMTGDDGETLIGRADRALYRAKGAGRNRVEV</sequence>
<dbReference type="PROSITE" id="PS50887">
    <property type="entry name" value="GGDEF"/>
    <property type="match status" value="1"/>
</dbReference>
<dbReference type="NCBIfam" id="TIGR00254">
    <property type="entry name" value="GGDEF"/>
    <property type="match status" value="1"/>
</dbReference>
<evidence type="ECO:0000313" key="2">
    <source>
        <dbReference type="EMBL" id="ADH97822.1"/>
    </source>
</evidence>
<dbReference type="OrthoDB" id="9759607at2"/>
<dbReference type="SUPFAM" id="SSF54427">
    <property type="entry name" value="NTF2-like"/>
    <property type="match status" value="1"/>
</dbReference>
<dbReference type="SUPFAM" id="SSF55073">
    <property type="entry name" value="Nucleotide cyclase"/>
    <property type="match status" value="1"/>
</dbReference>
<dbReference type="RefSeq" id="WP_013171251.1">
    <property type="nucleotide sequence ID" value="NC_014219.1"/>
</dbReference>
<dbReference type="InterPro" id="IPR000160">
    <property type="entry name" value="GGDEF_dom"/>
</dbReference>
<accession>D6XWI0</accession>
<dbReference type="FunFam" id="3.30.70.270:FF:000001">
    <property type="entry name" value="Diguanylate cyclase domain protein"/>
    <property type="match status" value="1"/>
</dbReference>
<protein>
    <submittedName>
        <fullName evidence="2">Diguanylate cyclase</fullName>
    </submittedName>
</protein>
<keyword evidence="3" id="KW-1185">Reference proteome</keyword>
<dbReference type="eggNOG" id="COG3706">
    <property type="taxonomic scope" value="Bacteria"/>
</dbReference>
<dbReference type="InterPro" id="IPR037401">
    <property type="entry name" value="SnoaL-like"/>
</dbReference>
<evidence type="ECO:0000259" key="1">
    <source>
        <dbReference type="PROSITE" id="PS50887"/>
    </source>
</evidence>
<dbReference type="Proteomes" id="UP000000271">
    <property type="component" value="Chromosome"/>
</dbReference>
<dbReference type="PANTHER" id="PTHR45138:SF9">
    <property type="entry name" value="DIGUANYLATE CYCLASE DGCM-RELATED"/>
    <property type="match status" value="1"/>
</dbReference>
<dbReference type="KEGG" id="bse:Bsel_0280"/>
<name>D6XWI0_BACIE</name>
<organism evidence="2 3">
    <name type="scientific">Bacillus selenitireducens (strain ATCC 700615 / DSM 15326 / MLS10)</name>
    <dbReference type="NCBI Taxonomy" id="439292"/>
    <lineage>
        <taxon>Bacteria</taxon>
        <taxon>Bacillati</taxon>
        <taxon>Bacillota</taxon>
        <taxon>Bacilli</taxon>
        <taxon>Bacillales</taxon>
        <taxon>Bacillaceae</taxon>
        <taxon>Salisediminibacterium</taxon>
    </lineage>
</organism>
<dbReference type="SMART" id="SM00267">
    <property type="entry name" value="GGDEF"/>
    <property type="match status" value="1"/>
</dbReference>